<feature type="region of interest" description="Disordered" evidence="2">
    <location>
        <begin position="1"/>
        <end position="31"/>
    </location>
</feature>
<gene>
    <name evidence="4" type="ORF">GCM10007368_20080</name>
</gene>
<evidence type="ECO:0000256" key="2">
    <source>
        <dbReference type="SAM" id="MobiDB-lite"/>
    </source>
</evidence>
<dbReference type="InterPro" id="IPR029051">
    <property type="entry name" value="DUF4352"/>
</dbReference>
<feature type="compositionally biased region" description="Basic and acidic residues" evidence="2">
    <location>
        <begin position="21"/>
        <end position="31"/>
    </location>
</feature>
<dbReference type="RefSeq" id="WP_188523567.1">
    <property type="nucleotide sequence ID" value="NZ_BMDG01000006.1"/>
</dbReference>
<evidence type="ECO:0000313" key="5">
    <source>
        <dbReference type="Proteomes" id="UP000632535"/>
    </source>
</evidence>
<feature type="domain" description="DUF4352" evidence="3">
    <location>
        <begin position="97"/>
        <end position="219"/>
    </location>
</feature>
<dbReference type="EMBL" id="BMDG01000006">
    <property type="protein sequence ID" value="GGI08221.1"/>
    <property type="molecule type" value="Genomic_DNA"/>
</dbReference>
<comment type="caution">
    <text evidence="4">The sequence shown here is derived from an EMBL/GenBank/DDBJ whole genome shotgun (WGS) entry which is preliminary data.</text>
</comment>
<organism evidence="4 5">
    <name type="scientific">Isoptericola cucumis</name>
    <dbReference type="NCBI Taxonomy" id="1776856"/>
    <lineage>
        <taxon>Bacteria</taxon>
        <taxon>Bacillati</taxon>
        <taxon>Actinomycetota</taxon>
        <taxon>Actinomycetes</taxon>
        <taxon>Micrococcales</taxon>
        <taxon>Promicromonosporaceae</taxon>
        <taxon>Isoptericola</taxon>
    </lineage>
</organism>
<evidence type="ECO:0000256" key="1">
    <source>
        <dbReference type="ARBA" id="ARBA00022729"/>
    </source>
</evidence>
<proteinExistence type="predicted"/>
<reference evidence="5" key="1">
    <citation type="journal article" date="2019" name="Int. J. Syst. Evol. Microbiol.">
        <title>The Global Catalogue of Microorganisms (GCM) 10K type strain sequencing project: providing services to taxonomists for standard genome sequencing and annotation.</title>
        <authorList>
            <consortium name="The Broad Institute Genomics Platform"/>
            <consortium name="The Broad Institute Genome Sequencing Center for Infectious Disease"/>
            <person name="Wu L."/>
            <person name="Ma J."/>
        </authorList>
    </citation>
    <scope>NUCLEOTIDE SEQUENCE [LARGE SCALE GENOMIC DNA]</scope>
    <source>
        <strain evidence="5">CCM 8653</strain>
    </source>
</reference>
<evidence type="ECO:0000313" key="4">
    <source>
        <dbReference type="EMBL" id="GGI08221.1"/>
    </source>
</evidence>
<keyword evidence="1" id="KW-0732">Signal</keyword>
<evidence type="ECO:0000259" key="3">
    <source>
        <dbReference type="Pfam" id="PF11611"/>
    </source>
</evidence>
<feature type="region of interest" description="Disordered" evidence="2">
    <location>
        <begin position="67"/>
        <end position="86"/>
    </location>
</feature>
<name>A0ABQ2B5E0_9MICO</name>
<feature type="compositionally biased region" description="Low complexity" evidence="2">
    <location>
        <begin position="76"/>
        <end position="86"/>
    </location>
</feature>
<feature type="compositionally biased region" description="Pro residues" evidence="2">
    <location>
        <begin position="1"/>
        <end position="17"/>
    </location>
</feature>
<sequence>MTDQFPPPTPPTGPVTPEPASKADLKRQAREAKAVAKANRNWFARHKVLTGVGAVAAIGIVGSAMGGGGEEPPAPAAVADTTTTDAAAKAEPEKTAAIGDAVRDGKFEFTVTDVEDGVESVGDEYLSETAQGQYVLVHVTVENIGDESQMFYSGNQYAYDGKDREYSADDEAGIYLDDSEAFLNDINPGNKVEGVVVFDVPEKSGLTSIELHDSAFSDGVTVDLK</sequence>
<dbReference type="Pfam" id="PF11611">
    <property type="entry name" value="DUF4352"/>
    <property type="match status" value="1"/>
</dbReference>
<keyword evidence="5" id="KW-1185">Reference proteome</keyword>
<dbReference type="Gene3D" id="2.60.40.1240">
    <property type="match status" value="1"/>
</dbReference>
<accession>A0ABQ2B5E0</accession>
<dbReference type="InterPro" id="IPR029050">
    <property type="entry name" value="Immunoprotect_excell_Ig-like"/>
</dbReference>
<dbReference type="Proteomes" id="UP000632535">
    <property type="component" value="Unassembled WGS sequence"/>
</dbReference>
<protein>
    <recommendedName>
        <fullName evidence="3">DUF4352 domain-containing protein</fullName>
    </recommendedName>
</protein>